<dbReference type="OrthoDB" id="77756at2759"/>
<evidence type="ECO:0008006" key="3">
    <source>
        <dbReference type="Google" id="ProtNLM"/>
    </source>
</evidence>
<dbReference type="EMBL" id="JNBS01001586">
    <property type="protein sequence ID" value="OQS01782.1"/>
    <property type="molecule type" value="Genomic_DNA"/>
</dbReference>
<accession>A0A1V9ZUT7</accession>
<reference evidence="1 2" key="1">
    <citation type="journal article" date="2014" name="Genome Biol. Evol.">
        <title>The secreted proteins of Achlya hypogyna and Thraustotheca clavata identify the ancestral oomycete secretome and reveal gene acquisitions by horizontal gene transfer.</title>
        <authorList>
            <person name="Misner I."/>
            <person name="Blouin N."/>
            <person name="Leonard G."/>
            <person name="Richards T.A."/>
            <person name="Lane C.E."/>
        </authorList>
    </citation>
    <scope>NUCLEOTIDE SEQUENCE [LARGE SCALE GENOMIC DNA]</scope>
    <source>
        <strain evidence="1 2">ATCC 34112</strain>
    </source>
</reference>
<keyword evidence="2" id="KW-1185">Reference proteome</keyword>
<dbReference type="InterPro" id="IPR036691">
    <property type="entry name" value="Endo/exonu/phosph_ase_sf"/>
</dbReference>
<evidence type="ECO:0000313" key="1">
    <source>
        <dbReference type="EMBL" id="OQS01782.1"/>
    </source>
</evidence>
<organism evidence="1 2">
    <name type="scientific">Thraustotheca clavata</name>
    <dbReference type="NCBI Taxonomy" id="74557"/>
    <lineage>
        <taxon>Eukaryota</taxon>
        <taxon>Sar</taxon>
        <taxon>Stramenopiles</taxon>
        <taxon>Oomycota</taxon>
        <taxon>Saprolegniomycetes</taxon>
        <taxon>Saprolegniales</taxon>
        <taxon>Achlyaceae</taxon>
        <taxon>Thraustotheca</taxon>
    </lineage>
</organism>
<sequence>MNPRLHFVGGDFNLPFDAQLDTHHVRQDHLSGRQECVAWLTSLRVVDVWRLYNPTTRQFSGPGSKNRLDYLFADHDFAHLYYTRSNYSSNRFAGDHLEHNLVFSKSQSTPQRCYWQLPRELLQDPTVKEAITKDAERLLATMCSDTSAN</sequence>
<dbReference type="AlphaFoldDB" id="A0A1V9ZUT7"/>
<dbReference type="Proteomes" id="UP000243217">
    <property type="component" value="Unassembled WGS sequence"/>
</dbReference>
<proteinExistence type="predicted"/>
<protein>
    <recommendedName>
        <fullName evidence="3">Endonuclease/exonuclease/phosphatase domain-containing protein</fullName>
    </recommendedName>
</protein>
<evidence type="ECO:0000313" key="2">
    <source>
        <dbReference type="Proteomes" id="UP000243217"/>
    </source>
</evidence>
<name>A0A1V9ZUT7_9STRA</name>
<dbReference type="SUPFAM" id="SSF56219">
    <property type="entry name" value="DNase I-like"/>
    <property type="match status" value="1"/>
</dbReference>
<dbReference type="Gene3D" id="3.60.10.10">
    <property type="entry name" value="Endonuclease/exonuclease/phosphatase"/>
    <property type="match status" value="1"/>
</dbReference>
<gene>
    <name evidence="1" type="ORF">THRCLA_21625</name>
</gene>
<comment type="caution">
    <text evidence="1">The sequence shown here is derived from an EMBL/GenBank/DDBJ whole genome shotgun (WGS) entry which is preliminary data.</text>
</comment>